<reference evidence="9 10" key="1">
    <citation type="submission" date="2019-03" db="EMBL/GenBank/DDBJ databases">
        <title>Genomic Encyclopedia of Type Strains, Phase IV (KMG-IV): sequencing the most valuable type-strain genomes for metagenomic binning, comparative biology and taxonomic classification.</title>
        <authorList>
            <person name="Goeker M."/>
        </authorList>
    </citation>
    <scope>NUCLEOTIDE SEQUENCE [LARGE SCALE GENOMIC DNA]</scope>
    <source>
        <strain evidence="9 10">DSM 24455</strain>
    </source>
</reference>
<evidence type="ECO:0000256" key="4">
    <source>
        <dbReference type="ARBA" id="ARBA00022801"/>
    </source>
</evidence>
<feature type="domain" description="Glycosyl hydrolase family 4 C-terminal" evidence="8">
    <location>
        <begin position="9"/>
        <end position="63"/>
    </location>
</feature>
<evidence type="ECO:0000256" key="1">
    <source>
        <dbReference type="ARBA" id="ARBA00001911"/>
    </source>
</evidence>
<evidence type="ECO:0000256" key="6">
    <source>
        <dbReference type="ARBA" id="ARBA00023211"/>
    </source>
</evidence>
<dbReference type="InterPro" id="IPR001088">
    <property type="entry name" value="Glyco_hydro_4"/>
</dbReference>
<accession>A0A4R7KSW7</accession>
<dbReference type="OrthoDB" id="9808275at2"/>
<evidence type="ECO:0000259" key="8">
    <source>
        <dbReference type="Pfam" id="PF11975"/>
    </source>
</evidence>
<dbReference type="GO" id="GO:0004553">
    <property type="term" value="F:hydrolase activity, hydrolyzing O-glycosyl compounds"/>
    <property type="evidence" value="ECO:0007669"/>
    <property type="project" value="InterPro"/>
</dbReference>
<dbReference type="InterPro" id="IPR022616">
    <property type="entry name" value="Glyco_hydro_4_C"/>
</dbReference>
<comment type="caution">
    <text evidence="9">The sequence shown here is derived from an EMBL/GenBank/DDBJ whole genome shotgun (WGS) entry which is preliminary data.</text>
</comment>
<proteinExistence type="predicted"/>
<dbReference type="EMBL" id="SOAZ01000003">
    <property type="protein sequence ID" value="TDT62858.1"/>
    <property type="molecule type" value="Genomic_DNA"/>
</dbReference>
<keyword evidence="4 9" id="KW-0378">Hydrolase</keyword>
<dbReference type="InterPro" id="IPR015955">
    <property type="entry name" value="Lactate_DH/Glyco_Ohase_4_C"/>
</dbReference>
<keyword evidence="10" id="KW-1185">Reference proteome</keyword>
<dbReference type="GO" id="GO:0046872">
    <property type="term" value="F:metal ion binding"/>
    <property type="evidence" value="ECO:0007669"/>
    <property type="project" value="UniProtKB-KW"/>
</dbReference>
<keyword evidence="7" id="KW-0326">Glycosidase</keyword>
<gene>
    <name evidence="9" type="ORF">EDD71_103135</name>
</gene>
<evidence type="ECO:0000313" key="10">
    <source>
        <dbReference type="Proteomes" id="UP000295325"/>
    </source>
</evidence>
<keyword evidence="3" id="KW-0479">Metal-binding</keyword>
<comment type="subunit">
    <text evidence="2">Homotetramer.</text>
</comment>
<dbReference type="PANTHER" id="PTHR32092">
    <property type="entry name" value="6-PHOSPHO-BETA-GLUCOSIDASE-RELATED"/>
    <property type="match status" value="1"/>
</dbReference>
<sequence>MLAGTVHGNMMVEVAESIAYDLKKVFVVITRNEGIISNLPEDAMVEVAGKLTKYGVVAYKVGKRGIYNTKAI</sequence>
<evidence type="ECO:0000256" key="5">
    <source>
        <dbReference type="ARBA" id="ARBA00023027"/>
    </source>
</evidence>
<dbReference type="Proteomes" id="UP000295325">
    <property type="component" value="Unassembled WGS sequence"/>
</dbReference>
<dbReference type="PANTHER" id="PTHR32092:SF14">
    <property type="entry name" value="MALTOSE-6'-PHOSPHATE GLUCOSIDASE"/>
    <property type="match status" value="1"/>
</dbReference>
<keyword evidence="6" id="KW-0464">Manganese</keyword>
<name>A0A4R7KSW7_9CLOT</name>
<dbReference type="GO" id="GO:0005975">
    <property type="term" value="P:carbohydrate metabolic process"/>
    <property type="evidence" value="ECO:0007669"/>
    <property type="project" value="InterPro"/>
</dbReference>
<protein>
    <submittedName>
        <fullName evidence="9">Glycosyl hydrolase family 4</fullName>
    </submittedName>
</protein>
<dbReference type="SUPFAM" id="SSF56327">
    <property type="entry name" value="LDH C-terminal domain-like"/>
    <property type="match status" value="1"/>
</dbReference>
<keyword evidence="5" id="KW-0520">NAD</keyword>
<dbReference type="AlphaFoldDB" id="A0A4R7KSW7"/>
<evidence type="ECO:0000256" key="3">
    <source>
        <dbReference type="ARBA" id="ARBA00022723"/>
    </source>
</evidence>
<dbReference type="Gene3D" id="3.90.110.10">
    <property type="entry name" value="Lactate dehydrogenase/glycoside hydrolase, family 4, C-terminal"/>
    <property type="match status" value="1"/>
</dbReference>
<comment type="cofactor">
    <cofactor evidence="1">
        <name>NAD(+)</name>
        <dbReference type="ChEBI" id="CHEBI:57540"/>
    </cofactor>
</comment>
<evidence type="ECO:0000256" key="2">
    <source>
        <dbReference type="ARBA" id="ARBA00011881"/>
    </source>
</evidence>
<evidence type="ECO:0000313" key="9">
    <source>
        <dbReference type="EMBL" id="TDT62858.1"/>
    </source>
</evidence>
<organism evidence="9 10">
    <name type="scientific">Fonticella tunisiensis</name>
    <dbReference type="NCBI Taxonomy" id="1096341"/>
    <lineage>
        <taxon>Bacteria</taxon>
        <taxon>Bacillati</taxon>
        <taxon>Bacillota</taxon>
        <taxon>Clostridia</taxon>
        <taxon>Eubacteriales</taxon>
        <taxon>Clostridiaceae</taxon>
        <taxon>Fonticella</taxon>
    </lineage>
</organism>
<evidence type="ECO:0000256" key="7">
    <source>
        <dbReference type="ARBA" id="ARBA00023295"/>
    </source>
</evidence>
<dbReference type="GO" id="GO:0016616">
    <property type="term" value="F:oxidoreductase activity, acting on the CH-OH group of donors, NAD or NADP as acceptor"/>
    <property type="evidence" value="ECO:0007669"/>
    <property type="project" value="InterPro"/>
</dbReference>
<dbReference type="Pfam" id="PF11975">
    <property type="entry name" value="Glyco_hydro_4C"/>
    <property type="match status" value="1"/>
</dbReference>